<accession>A0A919FY72</accession>
<dbReference type="PANTHER" id="PTHR30204">
    <property type="entry name" value="REDOX-CYCLING DRUG-SENSING TRANSCRIPTIONAL ACTIVATOR SOXR"/>
    <property type="match status" value="1"/>
</dbReference>
<dbReference type="InterPro" id="IPR000551">
    <property type="entry name" value="MerR-type_HTH_dom"/>
</dbReference>
<comment type="caution">
    <text evidence="4">The sequence shown here is derived from an EMBL/GenBank/DDBJ whole genome shotgun (WGS) entry which is preliminary data.</text>
</comment>
<keyword evidence="1" id="KW-0238">DNA-binding</keyword>
<dbReference type="InterPro" id="IPR047057">
    <property type="entry name" value="MerR_fam"/>
</dbReference>
<proteinExistence type="predicted"/>
<dbReference type="Gene3D" id="1.10.1660.10">
    <property type="match status" value="1"/>
</dbReference>
<feature type="compositionally biased region" description="Low complexity" evidence="2">
    <location>
        <begin position="1"/>
        <end position="41"/>
    </location>
</feature>
<dbReference type="SMART" id="SM00422">
    <property type="entry name" value="HTH_MERR"/>
    <property type="match status" value="1"/>
</dbReference>
<dbReference type="Proteomes" id="UP000617734">
    <property type="component" value="Unassembled WGS sequence"/>
</dbReference>
<reference evidence="4" key="1">
    <citation type="journal article" date="2014" name="Int. J. Syst. Evol. Microbiol.">
        <title>Complete genome sequence of Corynebacterium casei LMG S-19264T (=DSM 44701T), isolated from a smear-ripened cheese.</title>
        <authorList>
            <consortium name="US DOE Joint Genome Institute (JGI-PGF)"/>
            <person name="Walter F."/>
            <person name="Albersmeier A."/>
            <person name="Kalinowski J."/>
            <person name="Ruckert C."/>
        </authorList>
    </citation>
    <scope>NUCLEOTIDE SEQUENCE</scope>
    <source>
        <strain evidence="4">JCM 4646</strain>
    </source>
</reference>
<dbReference type="CDD" id="cd01109">
    <property type="entry name" value="HTH_YyaN"/>
    <property type="match status" value="1"/>
</dbReference>
<feature type="region of interest" description="Disordered" evidence="2">
    <location>
        <begin position="1"/>
        <end position="50"/>
    </location>
</feature>
<dbReference type="PANTHER" id="PTHR30204:SF98">
    <property type="entry name" value="HTH-TYPE TRANSCRIPTIONAL REGULATOR ADHR"/>
    <property type="match status" value="1"/>
</dbReference>
<gene>
    <name evidence="4" type="ORF">GCM10018781_41930</name>
</gene>
<keyword evidence="5" id="KW-1185">Reference proteome</keyword>
<evidence type="ECO:0000256" key="1">
    <source>
        <dbReference type="ARBA" id="ARBA00023125"/>
    </source>
</evidence>
<sequence length="195" mass="20661">MISGMTHATAPQQPAARAAADPGAHSAGPAGSGANSGANSGVRPGGEGWLTPAQAVERSGFSLDTLRYYERIGLLGSVGRSHTGHRRFSPHDLEWLGVLRCLRDTGMPIAEMRRFAELVRAGEGTFAERLAVLEQHDVQVEEQIAHLRHQQELIHRKIAFYRSATGPSEAEPAPPGSSDPEPEPVAAPAGPPRAG</sequence>
<evidence type="ECO:0000259" key="3">
    <source>
        <dbReference type="PROSITE" id="PS50937"/>
    </source>
</evidence>
<dbReference type="AlphaFoldDB" id="A0A919FY72"/>
<feature type="region of interest" description="Disordered" evidence="2">
    <location>
        <begin position="164"/>
        <end position="195"/>
    </location>
</feature>
<name>A0A919FY72_9ACTN</name>
<dbReference type="InterPro" id="IPR009061">
    <property type="entry name" value="DNA-bd_dom_put_sf"/>
</dbReference>
<reference evidence="4" key="2">
    <citation type="submission" date="2020-09" db="EMBL/GenBank/DDBJ databases">
        <authorList>
            <person name="Sun Q."/>
            <person name="Ohkuma M."/>
        </authorList>
    </citation>
    <scope>NUCLEOTIDE SEQUENCE</scope>
    <source>
        <strain evidence="4">JCM 4646</strain>
    </source>
</reference>
<dbReference type="GO" id="GO:0003677">
    <property type="term" value="F:DNA binding"/>
    <property type="evidence" value="ECO:0007669"/>
    <property type="project" value="UniProtKB-KW"/>
</dbReference>
<evidence type="ECO:0000313" key="4">
    <source>
        <dbReference type="EMBL" id="GHH74707.1"/>
    </source>
</evidence>
<dbReference type="GO" id="GO:0003700">
    <property type="term" value="F:DNA-binding transcription factor activity"/>
    <property type="evidence" value="ECO:0007669"/>
    <property type="project" value="InterPro"/>
</dbReference>
<protein>
    <recommendedName>
        <fullName evidence="3">HTH merR-type domain-containing protein</fullName>
    </recommendedName>
</protein>
<dbReference type="Pfam" id="PF13411">
    <property type="entry name" value="MerR_1"/>
    <property type="match status" value="1"/>
</dbReference>
<feature type="compositionally biased region" description="Pro residues" evidence="2">
    <location>
        <begin position="172"/>
        <end position="195"/>
    </location>
</feature>
<dbReference type="EMBL" id="BNBO01000023">
    <property type="protein sequence ID" value="GHH74707.1"/>
    <property type="molecule type" value="Genomic_DNA"/>
</dbReference>
<dbReference type="PROSITE" id="PS50937">
    <property type="entry name" value="HTH_MERR_2"/>
    <property type="match status" value="1"/>
</dbReference>
<evidence type="ECO:0000313" key="5">
    <source>
        <dbReference type="Proteomes" id="UP000617734"/>
    </source>
</evidence>
<feature type="domain" description="HTH merR-type" evidence="3">
    <location>
        <begin position="49"/>
        <end position="118"/>
    </location>
</feature>
<evidence type="ECO:0000256" key="2">
    <source>
        <dbReference type="SAM" id="MobiDB-lite"/>
    </source>
</evidence>
<organism evidence="4 5">
    <name type="scientific">Kitasatospora indigofera</name>
    <dbReference type="NCBI Taxonomy" id="67307"/>
    <lineage>
        <taxon>Bacteria</taxon>
        <taxon>Bacillati</taxon>
        <taxon>Actinomycetota</taxon>
        <taxon>Actinomycetes</taxon>
        <taxon>Kitasatosporales</taxon>
        <taxon>Streptomycetaceae</taxon>
        <taxon>Kitasatospora</taxon>
    </lineage>
</organism>
<dbReference type="SUPFAM" id="SSF46955">
    <property type="entry name" value="Putative DNA-binding domain"/>
    <property type="match status" value="1"/>
</dbReference>